<evidence type="ECO:0000256" key="1">
    <source>
        <dbReference type="ARBA" id="ARBA00022801"/>
    </source>
</evidence>
<dbReference type="Proteomes" id="UP000823960">
    <property type="component" value="Unassembled WGS sequence"/>
</dbReference>
<dbReference type="PANTHER" id="PTHR35803">
    <property type="entry name" value="GLUCAN 1,4-ALPHA-GLUCOSIDASE SUSB-RELATED"/>
    <property type="match status" value="1"/>
</dbReference>
<dbReference type="InterPro" id="IPR019563">
    <property type="entry name" value="GH97_catalytic"/>
</dbReference>
<dbReference type="Pfam" id="PF14508">
    <property type="entry name" value="GH97_N"/>
    <property type="match status" value="1"/>
</dbReference>
<dbReference type="InterPro" id="IPR013780">
    <property type="entry name" value="Glyco_hydro_b"/>
</dbReference>
<dbReference type="SUPFAM" id="SSF51445">
    <property type="entry name" value="(Trans)glycosidases"/>
    <property type="match status" value="1"/>
</dbReference>
<dbReference type="SUPFAM" id="SSF49785">
    <property type="entry name" value="Galactose-binding domain-like"/>
    <property type="match status" value="1"/>
</dbReference>
<feature type="domain" description="CBM6" evidence="4">
    <location>
        <begin position="695"/>
        <end position="816"/>
    </location>
</feature>
<proteinExistence type="predicted"/>
<dbReference type="PROSITE" id="PS51257">
    <property type="entry name" value="PROKAR_LIPOPROTEIN"/>
    <property type="match status" value="1"/>
</dbReference>
<dbReference type="InterPro" id="IPR029486">
    <property type="entry name" value="GH97_N"/>
</dbReference>
<dbReference type="Gene3D" id="2.60.40.1180">
    <property type="entry name" value="Golgi alpha-mannosidase II"/>
    <property type="match status" value="1"/>
</dbReference>
<accession>A0A9D1NRL1</accession>
<evidence type="ECO:0000313" key="5">
    <source>
        <dbReference type="EMBL" id="HIV10790.1"/>
    </source>
</evidence>
<name>A0A9D1NRL1_9FIRM</name>
<evidence type="ECO:0000256" key="2">
    <source>
        <dbReference type="ARBA" id="ARBA00023295"/>
    </source>
</evidence>
<evidence type="ECO:0000259" key="4">
    <source>
        <dbReference type="PROSITE" id="PS51175"/>
    </source>
</evidence>
<dbReference type="InterPro" id="IPR005084">
    <property type="entry name" value="CBM6"/>
</dbReference>
<feature type="chain" id="PRO_5039351536" evidence="3">
    <location>
        <begin position="23"/>
        <end position="820"/>
    </location>
</feature>
<organism evidence="5 6">
    <name type="scientific">Candidatus Faeciplasma avium</name>
    <dbReference type="NCBI Taxonomy" id="2840798"/>
    <lineage>
        <taxon>Bacteria</taxon>
        <taxon>Bacillati</taxon>
        <taxon>Bacillota</taxon>
        <taxon>Clostridia</taxon>
        <taxon>Eubacteriales</taxon>
        <taxon>Oscillospiraceae</taxon>
        <taxon>Oscillospiraceae incertae sedis</taxon>
        <taxon>Candidatus Faeciplasma</taxon>
    </lineage>
</organism>
<dbReference type="InterPro" id="IPR008979">
    <property type="entry name" value="Galactose-bd-like_sf"/>
</dbReference>
<keyword evidence="2" id="KW-0326">Glycosidase</keyword>
<dbReference type="GO" id="GO:0030246">
    <property type="term" value="F:carbohydrate binding"/>
    <property type="evidence" value="ECO:0007669"/>
    <property type="project" value="InterPro"/>
</dbReference>
<reference evidence="5" key="1">
    <citation type="submission" date="2020-10" db="EMBL/GenBank/DDBJ databases">
        <authorList>
            <person name="Gilroy R."/>
        </authorList>
    </citation>
    <scope>NUCLEOTIDE SEQUENCE</scope>
    <source>
        <strain evidence="5">1370</strain>
    </source>
</reference>
<evidence type="ECO:0000313" key="6">
    <source>
        <dbReference type="Proteomes" id="UP000823960"/>
    </source>
</evidence>
<comment type="caution">
    <text evidence="5">The sequence shown here is derived from an EMBL/GenBank/DDBJ whole genome shotgun (WGS) entry which is preliminary data.</text>
</comment>
<dbReference type="InterPro" id="IPR029483">
    <property type="entry name" value="GH97_C"/>
</dbReference>
<dbReference type="InterPro" id="IPR052720">
    <property type="entry name" value="Glycosyl_hydrolase_97"/>
</dbReference>
<gene>
    <name evidence="5" type="ORF">IAD28_03735</name>
</gene>
<dbReference type="Pfam" id="PF14509">
    <property type="entry name" value="GH97_C"/>
    <property type="match status" value="1"/>
</dbReference>
<keyword evidence="3" id="KW-0732">Signal</keyword>
<dbReference type="Pfam" id="PF10566">
    <property type="entry name" value="Glyco_hydro_97"/>
    <property type="match status" value="1"/>
</dbReference>
<dbReference type="InterPro" id="IPR013785">
    <property type="entry name" value="Aldolase_TIM"/>
</dbReference>
<dbReference type="EMBL" id="DVOL01000046">
    <property type="protein sequence ID" value="HIV10790.1"/>
    <property type="molecule type" value="Genomic_DNA"/>
</dbReference>
<dbReference type="Gene3D" id="3.20.20.70">
    <property type="entry name" value="Aldolase class I"/>
    <property type="match status" value="1"/>
</dbReference>
<keyword evidence="1 5" id="KW-0378">Hydrolase</keyword>
<dbReference type="PROSITE" id="PS51175">
    <property type="entry name" value="CBM6"/>
    <property type="match status" value="1"/>
</dbReference>
<feature type="signal peptide" evidence="3">
    <location>
        <begin position="1"/>
        <end position="22"/>
    </location>
</feature>
<dbReference type="InterPro" id="IPR014718">
    <property type="entry name" value="GH-type_carb-bd"/>
</dbReference>
<dbReference type="InterPro" id="IPR017853">
    <property type="entry name" value="GH"/>
</dbReference>
<dbReference type="AlphaFoldDB" id="A0A9D1NRL1"/>
<dbReference type="CDD" id="cd04081">
    <property type="entry name" value="CBM35_galactosidase-like"/>
    <property type="match status" value="1"/>
</dbReference>
<sequence>MIRFKRAAAFVMSALIALTSLFGCSDTDVISENGGVNSEPKNEISVVRQSSSREEYNDVKLYALKELTTSSPDGGISAYFWQDEAGGLYYSVVCHGKEAILPSRLGITLSGCDFSTGIESITSYDRADEIDDEYDTALTVSLEGVSCRDHCMQRQVFLKKGDASLTLSIRVYDDGFAYRYEDVNSGVGNGSVFVINETSEINLPEDTVTFAGGYSATYEYDYIERSYDELVNHSGVFNTPVTAYTGDSWLLFSESDVYAEDISYVKSVLETSSGSAALHWQFGFDRDPANEVTDELASPGHIRIEEVRTQNSFTTPWRAAIITDELGELVLSDVIDSLCPPMDEKLFESTDWIKPGKVSWSWWSGGDQSNYDVQVDHVDFSSENGWEYCCLDAGWPAFEDRIAELCDYADDKGVGIILWVNYLNLKTPEEIEELFSKWHDWGVVGVKTDYFESDDIDVLEVMRNCAEIGAKYELMIYYHGCINPCGETRTYPNIMSSEAVLGEEFRKWSTSPTPKNCLMYPFTRNVTGSMDYTPSCIAISKTGESAGFSLAKAIVYESALQHFASSAYSFPYYLGLPLLSRMPTAWTQSSLIDGYPGEHAVFMRSDGEDYYIGAMSLSERSYDISLDFLPDGEYTAYIYSDDESRDLVLTTSKVTNKDSLSLELLEIGGAAVLITKGELDTSVEEPLNARKEGYTYYEMEDGKLSGSAVVSYSMMCSGEQKVGYVGNGGFNSVTASVTVDEAGEYELIVYFCSGESRSLDITVNSKDKYSMTGLISQGFDMPDFESIAVSLDKGENTVKFSLDSGYAPDLDMLAVSDKPV</sequence>
<dbReference type="PANTHER" id="PTHR35803:SF2">
    <property type="entry name" value="RETAINING ALPHA-GALACTOSIDASE"/>
    <property type="match status" value="1"/>
</dbReference>
<evidence type="ECO:0000256" key="3">
    <source>
        <dbReference type="SAM" id="SignalP"/>
    </source>
</evidence>
<dbReference type="GO" id="GO:0016798">
    <property type="term" value="F:hydrolase activity, acting on glycosyl bonds"/>
    <property type="evidence" value="ECO:0007669"/>
    <property type="project" value="UniProtKB-KW"/>
</dbReference>
<reference evidence="5" key="2">
    <citation type="journal article" date="2021" name="PeerJ">
        <title>Extensive microbial diversity within the chicken gut microbiome revealed by metagenomics and culture.</title>
        <authorList>
            <person name="Gilroy R."/>
            <person name="Ravi A."/>
            <person name="Getino M."/>
            <person name="Pursley I."/>
            <person name="Horton D.L."/>
            <person name="Alikhan N.F."/>
            <person name="Baker D."/>
            <person name="Gharbi K."/>
            <person name="Hall N."/>
            <person name="Watson M."/>
            <person name="Adriaenssens E.M."/>
            <person name="Foster-Nyarko E."/>
            <person name="Jarju S."/>
            <person name="Secka A."/>
            <person name="Antonio M."/>
            <person name="Oren A."/>
            <person name="Chaudhuri R.R."/>
            <person name="La Ragione R."/>
            <person name="Hildebrand F."/>
            <person name="Pallen M.J."/>
        </authorList>
    </citation>
    <scope>NUCLEOTIDE SEQUENCE</scope>
    <source>
        <strain evidence="5">1370</strain>
    </source>
</reference>
<protein>
    <submittedName>
        <fullName evidence="5">Glycoside hydrolase family 97 catalytic domain-containing protein</fullName>
    </submittedName>
</protein>
<dbReference type="Gene3D" id="2.70.98.10">
    <property type="match status" value="1"/>
</dbReference>
<dbReference type="Gene3D" id="2.60.120.260">
    <property type="entry name" value="Galactose-binding domain-like"/>
    <property type="match status" value="1"/>
</dbReference>